<dbReference type="SUPFAM" id="SSF56281">
    <property type="entry name" value="Metallo-hydrolase/oxidoreductase"/>
    <property type="match status" value="1"/>
</dbReference>
<dbReference type="KEGG" id="lak:106182095"/>
<accession>A0A1S3KHT7</accession>
<protein>
    <submittedName>
        <fullName evidence="2">Uncharacterized protein LOC106182095</fullName>
    </submittedName>
</protein>
<dbReference type="InterPro" id="IPR009045">
    <property type="entry name" value="Zn_M74/Hedgehog-like"/>
</dbReference>
<gene>
    <name evidence="2" type="primary">LOC106182095</name>
</gene>
<keyword evidence="1" id="KW-1185">Reference proteome</keyword>
<dbReference type="PANTHER" id="PTHR30619">
    <property type="entry name" value="DNA INTERNALIZATION/COMPETENCE PROTEIN COMEC/REC2"/>
    <property type="match status" value="1"/>
</dbReference>
<dbReference type="InterPro" id="IPR052159">
    <property type="entry name" value="Competence_DNA_uptake"/>
</dbReference>
<organism evidence="1 2">
    <name type="scientific">Lingula anatina</name>
    <name type="common">Brachiopod</name>
    <name type="synonym">Lingula unguis</name>
    <dbReference type="NCBI Taxonomy" id="7574"/>
    <lineage>
        <taxon>Eukaryota</taxon>
        <taxon>Metazoa</taxon>
        <taxon>Spiralia</taxon>
        <taxon>Lophotrochozoa</taxon>
        <taxon>Brachiopoda</taxon>
        <taxon>Linguliformea</taxon>
        <taxon>Lingulata</taxon>
        <taxon>Lingulida</taxon>
        <taxon>Linguloidea</taxon>
        <taxon>Lingulidae</taxon>
        <taxon>Lingula</taxon>
    </lineage>
</organism>
<proteinExistence type="predicted"/>
<dbReference type="Proteomes" id="UP000085678">
    <property type="component" value="Unplaced"/>
</dbReference>
<dbReference type="OrthoDB" id="10070994at2759"/>
<dbReference type="RefSeq" id="XP_013422193.1">
    <property type="nucleotide sequence ID" value="XM_013566739.1"/>
</dbReference>
<dbReference type="PANTHER" id="PTHR30619:SF1">
    <property type="entry name" value="RECOMBINATION PROTEIN 2"/>
    <property type="match status" value="1"/>
</dbReference>
<reference evidence="2" key="1">
    <citation type="submission" date="2025-08" db="UniProtKB">
        <authorList>
            <consortium name="RefSeq"/>
        </authorList>
    </citation>
    <scope>IDENTIFICATION</scope>
    <source>
        <tissue evidence="2">Gonads</tissue>
    </source>
</reference>
<dbReference type="InParanoid" id="A0A1S3KHT7"/>
<dbReference type="Gene3D" id="3.30.1380.10">
    <property type="match status" value="1"/>
</dbReference>
<dbReference type="GeneID" id="106182095"/>
<dbReference type="Gene3D" id="3.60.15.10">
    <property type="entry name" value="Ribonuclease Z/Hydroxyacylglutathione hydrolase-like"/>
    <property type="match status" value="1"/>
</dbReference>
<evidence type="ECO:0000313" key="1">
    <source>
        <dbReference type="Proteomes" id="UP000085678"/>
    </source>
</evidence>
<sequence length="1133" mass="126825">MSLYVFNFCLQLLKNMALFQYLACVLCLLYSSASEFIQNGRDFTHNVDLKHDVTGEKLQVKSFGRLANIITLDHTDGVKRVLCKGPKILVIVNHSSLASSWSPGDIVMGSSKWGCYLSPPPNSVAGIHRKIDEIKIRSEKKVELSTSIANFADMFEHAKVFYRHEPGKLTNGTHHRQKRKDWWNAFPEPVQYAKEVLTEKLTPIHWSVHKGGVGSNFNYDPSSGIAGGKFDAKVSRQKDLSFESESTLLDHDRSQESPGKNREINNVAMELDCMSCYAYFDSAFTFELEIDVDPETRRGRFKHYLLQFDAEAKVQYELEFKVTDEFSAELEMLLWKGKTIPLISFPLIPLPFGATVSLEVSVNAALWFEAKFQANTEFSMALGFTSLAKYTLTHSKEKGLTSTSVLRPFSRLPSTVNHNANVEGEVSIYPKFEIDVSISWGFGDLFNIAFTAPLEISLKPEVKITFGFEKELGALATGRLLVEGGLALAVAEKEPVSVSVVAMGTTWWKRVFYHDTINGPIRLTEDFTLVNKRSMVCMAQKNGSRRKRDVKRINLCPISTEYQTGDKINSHMQSKFAMLRELVESVTEKDLEVIGNADGGYTAVIRLRAATETDMRLLEEWTSCGHVFCNSKRLLDNTLAIRISRDTVKNTHDEYSDNAGDPTLSQVAENALRVYILPVGQGDATVIQCPRSGHITFIDMGSISSKSSGYWKAAKVSRFLGSGIKKLRRVYITHADEDHVNMLQPVLNAHGLWSEINPNVTLIIPQHANSRVSTFFEERNVRRIGRCLLNECNKETYDPNICSDSAQIHILSSGQGPSKNNGGLVLRLTYKGQSMLFPGDMGSEAHLLNSGQIASTVYKLAQYGASTSGSNIDSFLGAVNPSVVVSNGDPQYNPAIRHPRCDVLQKVKSRLQEKHSNIEFSSQRTYSCGGSKYGEYENEIPTDDLPVFTSTPTNTSLNLIQIDFKNGNVRVTSTIRDIVTPQEKGIGHGTASGTKKRSPPQYLLRMECDATEPPKGSGDVSLEEVCLPMEAKITRDSDRFESLVQYTYGDVMFEDNERFSNWCGNPGRRCSDCLDEAFNDNWASCADRMMAPKMVFLIRRLAALVYQTWPDDDDDKTGTIKIRNVMEYSFKNR</sequence>
<dbReference type="AlphaFoldDB" id="A0A1S3KHT7"/>
<name>A0A1S3KHT7_LINAN</name>
<dbReference type="InterPro" id="IPR036866">
    <property type="entry name" value="RibonucZ/Hydroxyglut_hydro"/>
</dbReference>
<evidence type="ECO:0000313" key="2">
    <source>
        <dbReference type="RefSeq" id="XP_013422193.1"/>
    </source>
</evidence>